<comment type="subcellular location">
    <subcellularLocation>
        <location evidence="1">Cytoplasm</location>
    </subcellularLocation>
</comment>
<dbReference type="SUPFAM" id="SSF52374">
    <property type="entry name" value="Nucleotidylyl transferase"/>
    <property type="match status" value="1"/>
</dbReference>
<dbReference type="EMBL" id="CADEPI010000155">
    <property type="protein sequence ID" value="CAB3378031.1"/>
    <property type="molecule type" value="Genomic_DNA"/>
</dbReference>
<proteinExistence type="inferred from homology"/>
<keyword evidence="8 15" id="KW-0547">Nucleotide-binding</keyword>
<dbReference type="InterPro" id="IPR001412">
    <property type="entry name" value="aa-tRNA-synth_I_CS"/>
</dbReference>
<keyword evidence="11 15" id="KW-0648">Protein biosynthesis</keyword>
<keyword evidence="12 15" id="KW-0030">Aminoacyl-tRNA synthetase</keyword>
<evidence type="ECO:0000259" key="17">
    <source>
        <dbReference type="PROSITE" id="PS50405"/>
    </source>
</evidence>
<keyword evidence="9 15" id="KW-0067">ATP-binding</keyword>
<dbReference type="Gene3D" id="3.40.50.620">
    <property type="entry name" value="HUPs"/>
    <property type="match status" value="1"/>
</dbReference>
<dbReference type="SUPFAM" id="SSF47323">
    <property type="entry name" value="Anticodon-binding domain of a subclass of class I aminoacyl-tRNA synthetases"/>
    <property type="match status" value="1"/>
</dbReference>
<sequence>MKLICVQNDPGALKIVVAAHYTKQDVSITAPSRTKKNLSSTLVLDSGVELFSSNSACSYILEASSGSNNAIEVQEFLEWEATKLNPLVSSLIVGVSNGKKAESSEVGNCLKQISDALKGKPYLVDNKLSAADIVIWSTLYPLVSEQKLSKIVPSDLSEWHNKLSSLDSFRAAVEKLNPKSGVENWASSIPPVTIQFSNLSIAPSAVKSQGSLKLPVANPVLPVKGKKNILITSALPYVNNVPHLGNIIGCVLSADVFARYCRARGHPTLYISGTDEYGTATETKAIAEGLTPKQICDKYHEIHSQVYKWFNIGFDHFGRTSHEHQTEICQDLFLKLHKRGLTLTESMEQLLCENCDRFLADRFVEGECPLCGYEDARGDQCDKCGKLVNATELKNPRCKLCQKKPVTKESKHFFIDLPKIEPKLREWMATSSPGWTNNASVIAHSWIKDGLKPRCITRDLKWGIPVPLDGYREKVFYVWFDAPLGYVSMTKTYTNDWEKWWKNPEEVEYYQFMAKDNVPFHAVMFPSTQLGSGDNFTIVNHIMATEYLNYEDGKFSKSRGVGVFGSDVQDTGIPADVWRFYLLYVRPESQDSSFSWNDLMTKNNSELLNNLGNFINRALMFVEKNFDSSIPKVEFTAEDNELVKNINEELVGYNEALEKAKLRDGLRFILAVSRHGNQYMQSNQPWVLVKGNEAEKKRAGSILGLSANIACLIAALLRPYMPCTTETISKQLQAPGKTAFDIPDTFSILLPENHKIGKPAPLFSKIDAAQADQLKARFAGSQEDQAARSSGGKPTPPSLSGDVAALQAAVAAQGEKVRKLKSETKDKTVWQPEVNILLDLKKKLTEAEKAAAAAPPPPQASGEDIDSLTAAVAAQGEKVRKLKAETKDKNVWQPEVQKLLDLKKRLEAASKNAPPKAEAAQPAPPASASKASELEAAVAAQGEVVRKLKAETKDKTVWQPEVDKLLLLKKQLAEIQGVPATQTQSGGKSGKKKK</sequence>
<comment type="similarity">
    <text evidence="2 15">Belongs to the class-I aminoacyl-tRNA synthetase family.</text>
</comment>
<dbReference type="InterPro" id="IPR009068">
    <property type="entry name" value="uS15_NS1_RNA-bd_sf"/>
</dbReference>
<name>A0A8S1DE67_9INSE</name>
<keyword evidence="5" id="KW-0963">Cytoplasm</keyword>
<dbReference type="SUPFAM" id="SSF47060">
    <property type="entry name" value="S15/NS1 RNA-binding domain"/>
    <property type="match status" value="3"/>
</dbReference>
<evidence type="ECO:0000256" key="12">
    <source>
        <dbReference type="ARBA" id="ARBA00023146"/>
    </source>
</evidence>
<dbReference type="CDD" id="cd00814">
    <property type="entry name" value="MetRS_core"/>
    <property type="match status" value="1"/>
</dbReference>
<accession>A0A8S1DE67</accession>
<gene>
    <name evidence="19" type="ORF">CLODIP_2_CD10044</name>
</gene>
<dbReference type="InterPro" id="IPR033911">
    <property type="entry name" value="MetRS_core"/>
</dbReference>
<dbReference type="FunFam" id="2.20.28.20:FF:000001">
    <property type="entry name" value="Methionine--tRNA ligase"/>
    <property type="match status" value="1"/>
</dbReference>
<dbReference type="InterPro" id="IPR009080">
    <property type="entry name" value="tRNAsynth_Ia_anticodon-bd"/>
</dbReference>
<dbReference type="InterPro" id="IPR029038">
    <property type="entry name" value="MetRS_Zn"/>
</dbReference>
<dbReference type="GO" id="GO:0005524">
    <property type="term" value="F:ATP binding"/>
    <property type="evidence" value="ECO:0007669"/>
    <property type="project" value="UniProtKB-KW"/>
</dbReference>
<dbReference type="Pfam" id="PF00458">
    <property type="entry name" value="WHEP-TRS"/>
    <property type="match status" value="3"/>
</dbReference>
<evidence type="ECO:0000256" key="1">
    <source>
        <dbReference type="ARBA" id="ARBA00004496"/>
    </source>
</evidence>
<dbReference type="NCBIfam" id="NF001100">
    <property type="entry name" value="PRK00133.1"/>
    <property type="match status" value="1"/>
</dbReference>
<dbReference type="Proteomes" id="UP000494165">
    <property type="component" value="Unassembled WGS sequence"/>
</dbReference>
<dbReference type="PROSITE" id="PS00178">
    <property type="entry name" value="AA_TRNA_LIGASE_I"/>
    <property type="match status" value="1"/>
</dbReference>
<dbReference type="InterPro" id="IPR014729">
    <property type="entry name" value="Rossmann-like_a/b/a_fold"/>
</dbReference>
<dbReference type="GO" id="GO:0005829">
    <property type="term" value="C:cytosol"/>
    <property type="evidence" value="ECO:0007669"/>
    <property type="project" value="TreeGrafter"/>
</dbReference>
<dbReference type="InterPro" id="IPR015413">
    <property type="entry name" value="Methionyl/Leucyl_tRNA_Synth"/>
</dbReference>
<evidence type="ECO:0000256" key="9">
    <source>
        <dbReference type="ARBA" id="ARBA00022840"/>
    </source>
</evidence>
<dbReference type="PRINTS" id="PR01041">
    <property type="entry name" value="TRNASYNTHMET"/>
</dbReference>
<evidence type="ECO:0000256" key="10">
    <source>
        <dbReference type="ARBA" id="ARBA00022884"/>
    </source>
</evidence>
<evidence type="ECO:0000256" key="3">
    <source>
        <dbReference type="ARBA" id="ARBA00012838"/>
    </source>
</evidence>
<dbReference type="Gene3D" id="1.10.730.10">
    <property type="entry name" value="Isoleucyl-tRNA Synthetase, Domain 1"/>
    <property type="match status" value="1"/>
</dbReference>
<feature type="region of interest" description="Disordered" evidence="16">
    <location>
        <begin position="906"/>
        <end position="934"/>
    </location>
</feature>
<feature type="compositionally biased region" description="Low complexity" evidence="16">
    <location>
        <begin position="911"/>
        <end position="934"/>
    </location>
</feature>
<feature type="domain" description="GST C-terminal" evidence="17">
    <location>
        <begin position="66"/>
        <end position="182"/>
    </location>
</feature>
<dbReference type="CDD" id="cd07957">
    <property type="entry name" value="Anticodon_Ia_Met"/>
    <property type="match status" value="1"/>
</dbReference>
<evidence type="ECO:0000256" key="14">
    <source>
        <dbReference type="ARBA" id="ARBA00047364"/>
    </source>
</evidence>
<dbReference type="FunFam" id="1.10.730.10:FF:000031">
    <property type="entry name" value="Putative Methionyl-tRNA synthetase"/>
    <property type="match status" value="1"/>
</dbReference>
<dbReference type="GO" id="GO:0006431">
    <property type="term" value="P:methionyl-tRNA aminoacylation"/>
    <property type="evidence" value="ECO:0007669"/>
    <property type="project" value="InterPro"/>
</dbReference>
<evidence type="ECO:0000256" key="8">
    <source>
        <dbReference type="ARBA" id="ARBA00022741"/>
    </source>
</evidence>
<dbReference type="SUPFAM" id="SSF57770">
    <property type="entry name" value="Methionyl-tRNA synthetase (MetRS), Zn-domain"/>
    <property type="match status" value="1"/>
</dbReference>
<dbReference type="Pfam" id="PF19303">
    <property type="entry name" value="Anticodon_3"/>
    <property type="match status" value="1"/>
</dbReference>
<dbReference type="OrthoDB" id="5844513at2759"/>
<dbReference type="PROSITE" id="PS50405">
    <property type="entry name" value="GST_CTER"/>
    <property type="match status" value="1"/>
</dbReference>
<keyword evidence="6" id="KW-0820">tRNA-binding</keyword>
<feature type="domain" description="WHEP-TRS" evidence="18">
    <location>
        <begin position="802"/>
        <end position="858"/>
    </location>
</feature>
<evidence type="ECO:0000256" key="6">
    <source>
        <dbReference type="ARBA" id="ARBA00022555"/>
    </source>
</evidence>
<evidence type="ECO:0000313" key="20">
    <source>
        <dbReference type="Proteomes" id="UP000494165"/>
    </source>
</evidence>
<feature type="region of interest" description="Disordered" evidence="16">
    <location>
        <begin position="779"/>
        <end position="801"/>
    </location>
</feature>
<dbReference type="InterPro" id="IPR010987">
    <property type="entry name" value="Glutathione-S-Trfase_C-like"/>
</dbReference>
<dbReference type="InterPro" id="IPR023458">
    <property type="entry name" value="Met-tRNA_ligase_1"/>
</dbReference>
<evidence type="ECO:0000259" key="18">
    <source>
        <dbReference type="PROSITE" id="PS51185"/>
    </source>
</evidence>
<dbReference type="EC" id="6.1.1.10" evidence="3"/>
<dbReference type="HAMAP" id="MF_00098">
    <property type="entry name" value="Met_tRNA_synth_type1"/>
    <property type="match status" value="1"/>
</dbReference>
<dbReference type="PANTHER" id="PTHR45765">
    <property type="entry name" value="METHIONINE--TRNA LIGASE"/>
    <property type="match status" value="1"/>
</dbReference>
<evidence type="ECO:0000256" key="5">
    <source>
        <dbReference type="ARBA" id="ARBA00022490"/>
    </source>
</evidence>
<evidence type="ECO:0000256" key="11">
    <source>
        <dbReference type="ARBA" id="ARBA00022917"/>
    </source>
</evidence>
<dbReference type="Gene3D" id="3.40.30.10">
    <property type="entry name" value="Glutaredoxin"/>
    <property type="match status" value="1"/>
</dbReference>
<dbReference type="GO" id="GO:0004825">
    <property type="term" value="F:methionine-tRNA ligase activity"/>
    <property type="evidence" value="ECO:0007669"/>
    <property type="project" value="UniProtKB-EC"/>
</dbReference>
<keyword evidence="20" id="KW-1185">Reference proteome</keyword>
<dbReference type="SUPFAM" id="SSF47616">
    <property type="entry name" value="GST C-terminal domain-like"/>
    <property type="match status" value="1"/>
</dbReference>
<dbReference type="InterPro" id="IPR014758">
    <property type="entry name" value="Met-tRNA_synth"/>
</dbReference>
<dbReference type="Gene3D" id="1.10.287.10">
    <property type="entry name" value="S15/NS1, RNA-binding"/>
    <property type="match status" value="3"/>
</dbReference>
<evidence type="ECO:0000256" key="4">
    <source>
        <dbReference type="ARBA" id="ARBA00018335"/>
    </source>
</evidence>
<dbReference type="CDD" id="cd00939">
    <property type="entry name" value="MetRS_RNA"/>
    <property type="match status" value="3"/>
</dbReference>
<comment type="caution">
    <text evidence="19">The sequence shown here is derived from an EMBL/GenBank/DDBJ whole genome shotgun (WGS) entry which is preliminary data.</text>
</comment>
<reference evidence="19 20" key="1">
    <citation type="submission" date="2020-04" db="EMBL/GenBank/DDBJ databases">
        <authorList>
            <person name="Alioto T."/>
            <person name="Alioto T."/>
            <person name="Gomez Garrido J."/>
        </authorList>
    </citation>
    <scope>NUCLEOTIDE SEQUENCE [LARGE SCALE GENOMIC DNA]</scope>
</reference>
<dbReference type="AlphaFoldDB" id="A0A8S1DE67"/>
<evidence type="ECO:0000256" key="2">
    <source>
        <dbReference type="ARBA" id="ARBA00005594"/>
    </source>
</evidence>
<feature type="domain" description="WHEP-TRS" evidence="18">
    <location>
        <begin position="930"/>
        <end position="986"/>
    </location>
</feature>
<protein>
    <recommendedName>
        <fullName evidence="4">Methionine--tRNA ligase, cytoplasmic</fullName>
        <ecNumber evidence="3">6.1.1.10</ecNumber>
    </recommendedName>
    <alternativeName>
        <fullName evidence="13">Methionyl-tRNA synthetase</fullName>
    </alternativeName>
</protein>
<dbReference type="PROSITE" id="PS51185">
    <property type="entry name" value="WHEP_TRS_2"/>
    <property type="match status" value="3"/>
</dbReference>
<comment type="catalytic activity">
    <reaction evidence="14">
        <text>tRNA(Met) + L-methionine + ATP = L-methionyl-tRNA(Met) + AMP + diphosphate</text>
        <dbReference type="Rhea" id="RHEA:13481"/>
        <dbReference type="Rhea" id="RHEA-COMP:9667"/>
        <dbReference type="Rhea" id="RHEA-COMP:9698"/>
        <dbReference type="ChEBI" id="CHEBI:30616"/>
        <dbReference type="ChEBI" id="CHEBI:33019"/>
        <dbReference type="ChEBI" id="CHEBI:57844"/>
        <dbReference type="ChEBI" id="CHEBI:78442"/>
        <dbReference type="ChEBI" id="CHEBI:78530"/>
        <dbReference type="ChEBI" id="CHEBI:456215"/>
        <dbReference type="EC" id="6.1.1.10"/>
    </reaction>
</comment>
<dbReference type="GO" id="GO:0000049">
    <property type="term" value="F:tRNA binding"/>
    <property type="evidence" value="ECO:0007669"/>
    <property type="project" value="UniProtKB-KW"/>
</dbReference>
<evidence type="ECO:0000256" key="15">
    <source>
        <dbReference type="RuleBase" id="RU363039"/>
    </source>
</evidence>
<dbReference type="Pfam" id="PF09334">
    <property type="entry name" value="tRNA-synt_1g"/>
    <property type="match status" value="1"/>
</dbReference>
<evidence type="ECO:0000313" key="19">
    <source>
        <dbReference type="EMBL" id="CAB3378031.1"/>
    </source>
</evidence>
<organism evidence="19 20">
    <name type="scientific">Cloeon dipterum</name>
    <dbReference type="NCBI Taxonomy" id="197152"/>
    <lineage>
        <taxon>Eukaryota</taxon>
        <taxon>Metazoa</taxon>
        <taxon>Ecdysozoa</taxon>
        <taxon>Arthropoda</taxon>
        <taxon>Hexapoda</taxon>
        <taxon>Insecta</taxon>
        <taxon>Pterygota</taxon>
        <taxon>Palaeoptera</taxon>
        <taxon>Ephemeroptera</taxon>
        <taxon>Pisciforma</taxon>
        <taxon>Baetidae</taxon>
        <taxon>Cloeon</taxon>
    </lineage>
</organism>
<dbReference type="SMART" id="SM00991">
    <property type="entry name" value="WHEP-TRS"/>
    <property type="match status" value="3"/>
</dbReference>
<dbReference type="InterPro" id="IPR041872">
    <property type="entry name" value="Anticodon_Met"/>
</dbReference>
<evidence type="ECO:0000256" key="7">
    <source>
        <dbReference type="ARBA" id="ARBA00022598"/>
    </source>
</evidence>
<dbReference type="FunFam" id="1.10.287.10:FF:000014">
    <property type="entry name" value="Methionyl-tRNA synthetase"/>
    <property type="match status" value="3"/>
</dbReference>
<keyword evidence="10" id="KW-0694">RNA-binding</keyword>
<feature type="domain" description="WHEP-TRS" evidence="18">
    <location>
        <begin position="864"/>
        <end position="920"/>
    </location>
</feature>
<dbReference type="GO" id="GO:0017101">
    <property type="term" value="C:aminoacyl-tRNA synthetase multienzyme complex"/>
    <property type="evidence" value="ECO:0007669"/>
    <property type="project" value="TreeGrafter"/>
</dbReference>
<dbReference type="InterPro" id="IPR036282">
    <property type="entry name" value="Glutathione-S-Trfase_C_sf"/>
</dbReference>
<dbReference type="NCBIfam" id="TIGR00398">
    <property type="entry name" value="metG"/>
    <property type="match status" value="1"/>
</dbReference>
<evidence type="ECO:0000256" key="13">
    <source>
        <dbReference type="ARBA" id="ARBA00030904"/>
    </source>
</evidence>
<dbReference type="PANTHER" id="PTHR45765:SF1">
    <property type="entry name" value="METHIONINE--TRNA LIGASE, CYTOPLASMIC"/>
    <property type="match status" value="1"/>
</dbReference>
<evidence type="ECO:0000256" key="16">
    <source>
        <dbReference type="SAM" id="MobiDB-lite"/>
    </source>
</evidence>
<dbReference type="Gene3D" id="2.20.28.20">
    <property type="entry name" value="Methionyl-tRNA synthetase, Zn-domain"/>
    <property type="match status" value="1"/>
</dbReference>
<dbReference type="Gene3D" id="1.20.1050.10">
    <property type="match status" value="1"/>
</dbReference>
<keyword evidence="7 15" id="KW-0436">Ligase</keyword>
<dbReference type="InterPro" id="IPR000738">
    <property type="entry name" value="WHEP-TRS_dom"/>
</dbReference>